<reference evidence="1" key="1">
    <citation type="submission" date="2013-10" db="EMBL/GenBank/DDBJ databases">
        <title>Genomic analysis of the causative agents of coccidiosis in chickens.</title>
        <authorList>
            <person name="Reid A.J."/>
            <person name="Blake D."/>
            <person name="Billington K."/>
            <person name="Browne H."/>
            <person name="Dunn M."/>
            <person name="Hung S."/>
            <person name="Kawahara F."/>
            <person name="Miranda-Saavedra D."/>
            <person name="Mourier T."/>
            <person name="Nagra H."/>
            <person name="Otto T.D."/>
            <person name="Rawlings N."/>
            <person name="Sanchez A."/>
            <person name="Sanders M."/>
            <person name="Subramaniam C."/>
            <person name="Tay Y."/>
            <person name="Dear P."/>
            <person name="Doerig C."/>
            <person name="Gruber A."/>
            <person name="Parkinson J."/>
            <person name="Shirley M."/>
            <person name="Wan K.L."/>
            <person name="Berriman M."/>
            <person name="Tomley F."/>
            <person name="Pain A."/>
        </authorList>
    </citation>
    <scope>NUCLEOTIDE SEQUENCE [LARGE SCALE GENOMIC DNA]</scope>
    <source>
        <strain evidence="1">Houghton</strain>
    </source>
</reference>
<dbReference type="RefSeq" id="XP_013436628.1">
    <property type="nucleotide sequence ID" value="XM_013581174.1"/>
</dbReference>
<feature type="non-terminal residue" evidence="1">
    <location>
        <position position="1"/>
    </location>
</feature>
<keyword evidence="1" id="KW-0687">Ribonucleoprotein</keyword>
<name>U6MW26_9EIME</name>
<organism evidence="1 2">
    <name type="scientific">Eimeria necatrix</name>
    <dbReference type="NCBI Taxonomy" id="51315"/>
    <lineage>
        <taxon>Eukaryota</taxon>
        <taxon>Sar</taxon>
        <taxon>Alveolata</taxon>
        <taxon>Apicomplexa</taxon>
        <taxon>Conoidasida</taxon>
        <taxon>Coccidia</taxon>
        <taxon>Eucoccidiorida</taxon>
        <taxon>Eimeriorina</taxon>
        <taxon>Eimeriidae</taxon>
        <taxon>Eimeria</taxon>
    </lineage>
</organism>
<dbReference type="VEuPathDB" id="ToxoDB:ENH_00048930"/>
<evidence type="ECO:0000313" key="2">
    <source>
        <dbReference type="Proteomes" id="UP000030754"/>
    </source>
</evidence>
<dbReference type="GeneID" id="25475042"/>
<evidence type="ECO:0000313" key="1">
    <source>
        <dbReference type="EMBL" id="CDJ68161.1"/>
    </source>
</evidence>
<keyword evidence="2" id="KW-1185">Reference proteome</keyword>
<dbReference type="GO" id="GO:0005840">
    <property type="term" value="C:ribosome"/>
    <property type="evidence" value="ECO:0007669"/>
    <property type="project" value="UniProtKB-KW"/>
</dbReference>
<dbReference type="EMBL" id="HG725482">
    <property type="protein sequence ID" value="CDJ68161.1"/>
    <property type="molecule type" value="Genomic_DNA"/>
</dbReference>
<gene>
    <name evidence="1" type="ORF">ENH_00048930</name>
</gene>
<proteinExistence type="predicted"/>
<accession>U6MW26</accession>
<dbReference type="Proteomes" id="UP000030754">
    <property type="component" value="Unassembled WGS sequence"/>
</dbReference>
<reference evidence="1" key="2">
    <citation type="submission" date="2013-10" db="EMBL/GenBank/DDBJ databases">
        <authorList>
            <person name="Aslett M."/>
        </authorList>
    </citation>
    <scope>NUCLEOTIDE SEQUENCE [LARGE SCALE GENOMIC DNA]</scope>
    <source>
        <strain evidence="1">Houghton</strain>
    </source>
</reference>
<dbReference type="OrthoDB" id="361383at2759"/>
<sequence length="57" mass="6766">RRKKFEPLNLAKVRRFLEQGRLDARYPITQRHLHDSGCVRVRNGVHLFNVVRQSLAI</sequence>
<protein>
    <submittedName>
        <fullName evidence="1">Ribosomal protein L15, putative</fullName>
    </submittedName>
</protein>
<keyword evidence="1" id="KW-0689">Ribosomal protein</keyword>
<dbReference type="AlphaFoldDB" id="U6MW26"/>